<dbReference type="STRING" id="1093900.A0A507AWW0"/>
<feature type="region of interest" description="Disordered" evidence="1">
    <location>
        <begin position="252"/>
        <end position="272"/>
    </location>
</feature>
<protein>
    <recommendedName>
        <fullName evidence="2">DAGKc domain-containing protein</fullName>
    </recommendedName>
</protein>
<evidence type="ECO:0000256" key="1">
    <source>
        <dbReference type="SAM" id="MobiDB-lite"/>
    </source>
</evidence>
<dbReference type="Gene3D" id="2.60.200.40">
    <property type="match status" value="1"/>
</dbReference>
<evidence type="ECO:0000313" key="3">
    <source>
        <dbReference type="EMBL" id="TPX11967.1"/>
    </source>
</evidence>
<dbReference type="GO" id="GO:0001727">
    <property type="term" value="F:lipid kinase activity"/>
    <property type="evidence" value="ECO:0007669"/>
    <property type="project" value="TreeGrafter"/>
</dbReference>
<dbReference type="GO" id="GO:0016020">
    <property type="term" value="C:membrane"/>
    <property type="evidence" value="ECO:0007669"/>
    <property type="project" value="TreeGrafter"/>
</dbReference>
<dbReference type="EMBL" id="SKBQ01000044">
    <property type="protein sequence ID" value="TPX11967.1"/>
    <property type="molecule type" value="Genomic_DNA"/>
</dbReference>
<dbReference type="InterPro" id="IPR050187">
    <property type="entry name" value="Lipid_Phosphate_FormReg"/>
</dbReference>
<sequence>MASAGPINPALIQEHVQVRQLHFIEHIDSELSFRDQDKSGGNAIVKVREEQIIFITKSGDGHILVALHDDPENRDRPFELSGVSSPELPQPVVDAHLLRDLPEGLKGSANHRLHVIISTRSGVGLAQSFYDGVVEPLLASLGLKPRTHSDNDLLATSAQDDSLAAADGCTYNLVVTQSSRTIKDFARDLWRRIPEVPAGQRHTILLLSGDGGVVDLLNGSREPPMPGTVQHHHHHPTIAIAPLGTGNALFHSLHKPHYSSGDGSKPPPPSHFALALRTLLRGAARPLPTFKAAFSPGARLITYAPPGAATADGNGTASTTTTNGDSNASDNKLEEHADAVDHLYGAIVASYGFHAQLIWESDTPDYRRHGDKRFAMVAGELLKSSHQYRAEVEVVLASSSGGDGGGGGGGKKTAVLLDGSGGTTTTTASNEAAANHHDDGDRGDGRGRFTYVLATMVSNLEKTFTISPASRPLDGRLRLVHFGGADGRQTMEIMKAAYQEGRHVGMAWSGGGEKRAVGYDEVDEVKITVGESDARWRKVCVDGVVVEVPEGGWMSLSKVARPSYRVLVA</sequence>
<dbReference type="OrthoDB" id="3853857at2759"/>
<feature type="compositionally biased region" description="Low complexity" evidence="1">
    <location>
        <begin position="308"/>
        <end position="330"/>
    </location>
</feature>
<dbReference type="InParanoid" id="A0A507AWW0"/>
<dbReference type="GO" id="GO:0005737">
    <property type="term" value="C:cytoplasm"/>
    <property type="evidence" value="ECO:0007669"/>
    <property type="project" value="TreeGrafter"/>
</dbReference>
<accession>A0A507AWW0</accession>
<reference evidence="3 4" key="1">
    <citation type="submission" date="2019-06" db="EMBL/GenBank/DDBJ databases">
        <title>Draft genome sequence of the filamentous fungus Phialemoniopsis curvata isolated from diesel fuel.</title>
        <authorList>
            <person name="Varaljay V.A."/>
            <person name="Lyon W.J."/>
            <person name="Crouch A.L."/>
            <person name="Drake C.E."/>
            <person name="Hollomon J.M."/>
            <person name="Nadeau L.J."/>
            <person name="Nunn H.S."/>
            <person name="Stevenson B.S."/>
            <person name="Bojanowski C.L."/>
            <person name="Crookes-Goodson W.J."/>
        </authorList>
    </citation>
    <scope>NUCLEOTIDE SEQUENCE [LARGE SCALE GENOMIC DNA]</scope>
    <source>
        <strain evidence="3 4">D216</strain>
    </source>
</reference>
<dbReference type="AlphaFoldDB" id="A0A507AWW0"/>
<dbReference type="Pfam" id="PF00781">
    <property type="entry name" value="DAGK_cat"/>
    <property type="match status" value="1"/>
</dbReference>
<keyword evidence="4" id="KW-1185">Reference proteome</keyword>
<evidence type="ECO:0000313" key="4">
    <source>
        <dbReference type="Proteomes" id="UP000319257"/>
    </source>
</evidence>
<feature type="region of interest" description="Disordered" evidence="1">
    <location>
        <begin position="398"/>
        <end position="445"/>
    </location>
</feature>
<feature type="compositionally biased region" description="Low complexity" evidence="1">
    <location>
        <begin position="423"/>
        <end position="433"/>
    </location>
</feature>
<dbReference type="InterPro" id="IPR001206">
    <property type="entry name" value="Diacylglycerol_kinase_cat_dom"/>
</dbReference>
<comment type="caution">
    <text evidence="3">The sequence shown here is derived from an EMBL/GenBank/DDBJ whole genome shotgun (WGS) entry which is preliminary data.</text>
</comment>
<organism evidence="3 4">
    <name type="scientific">Thyridium curvatum</name>
    <dbReference type="NCBI Taxonomy" id="1093900"/>
    <lineage>
        <taxon>Eukaryota</taxon>
        <taxon>Fungi</taxon>
        <taxon>Dikarya</taxon>
        <taxon>Ascomycota</taxon>
        <taxon>Pezizomycotina</taxon>
        <taxon>Sordariomycetes</taxon>
        <taxon>Sordariomycetidae</taxon>
        <taxon>Thyridiales</taxon>
        <taxon>Thyridiaceae</taxon>
        <taxon>Thyridium</taxon>
    </lineage>
</organism>
<feature type="domain" description="DAGKc" evidence="2">
    <location>
        <begin position="108"/>
        <end position="296"/>
    </location>
</feature>
<dbReference type="Gene3D" id="3.40.50.10330">
    <property type="entry name" value="Probable inorganic polyphosphate/atp-NAD kinase, domain 1"/>
    <property type="match status" value="1"/>
</dbReference>
<dbReference type="PROSITE" id="PS50146">
    <property type="entry name" value="DAGK"/>
    <property type="match status" value="1"/>
</dbReference>
<proteinExistence type="predicted"/>
<dbReference type="GO" id="GO:0046512">
    <property type="term" value="P:sphingosine biosynthetic process"/>
    <property type="evidence" value="ECO:0007669"/>
    <property type="project" value="TreeGrafter"/>
</dbReference>
<evidence type="ECO:0000259" key="2">
    <source>
        <dbReference type="PROSITE" id="PS50146"/>
    </source>
</evidence>
<gene>
    <name evidence="3" type="ORF">E0L32_007270</name>
</gene>
<dbReference type="InterPro" id="IPR017438">
    <property type="entry name" value="ATP-NAD_kinase_N"/>
</dbReference>
<feature type="region of interest" description="Disordered" evidence="1">
    <location>
        <begin position="308"/>
        <end position="331"/>
    </location>
</feature>
<feature type="compositionally biased region" description="Basic and acidic residues" evidence="1">
    <location>
        <begin position="434"/>
        <end position="445"/>
    </location>
</feature>
<feature type="compositionally biased region" description="Gly residues" evidence="1">
    <location>
        <begin position="401"/>
        <end position="411"/>
    </location>
</feature>
<dbReference type="GeneID" id="41974717"/>
<dbReference type="InterPro" id="IPR016064">
    <property type="entry name" value="NAD/diacylglycerol_kinase_sf"/>
</dbReference>
<dbReference type="SUPFAM" id="SSF111331">
    <property type="entry name" value="NAD kinase/diacylglycerol kinase-like"/>
    <property type="match status" value="1"/>
</dbReference>
<dbReference type="PANTHER" id="PTHR12358:SF108">
    <property type="entry name" value="DAGKC DOMAIN-CONTAINING PROTEIN"/>
    <property type="match status" value="1"/>
</dbReference>
<name>A0A507AWW0_9PEZI</name>
<dbReference type="RefSeq" id="XP_030993678.1">
    <property type="nucleotide sequence ID" value="XM_031141995.1"/>
</dbReference>
<dbReference type="Proteomes" id="UP000319257">
    <property type="component" value="Unassembled WGS sequence"/>
</dbReference>
<dbReference type="PANTHER" id="PTHR12358">
    <property type="entry name" value="SPHINGOSINE KINASE"/>
    <property type="match status" value="1"/>
</dbReference>